<dbReference type="PIRSF" id="PIRSF006078">
    <property type="entry name" value="GlxK"/>
    <property type="match status" value="1"/>
</dbReference>
<evidence type="ECO:0000256" key="4">
    <source>
        <dbReference type="PIRNR" id="PIRNR006078"/>
    </source>
</evidence>
<dbReference type="Gene3D" id="3.40.50.10350">
    <property type="entry name" value="Glycerate kinase, domain 1"/>
    <property type="match status" value="1"/>
</dbReference>
<dbReference type="InterPro" id="IPR004381">
    <property type="entry name" value="Glycerate_kinase"/>
</dbReference>
<keyword evidence="6" id="KW-1185">Reference proteome</keyword>
<dbReference type="PANTHER" id="PTHR21599:SF0">
    <property type="entry name" value="GLYCERATE KINASE"/>
    <property type="match status" value="1"/>
</dbReference>
<dbReference type="eggNOG" id="COG1929">
    <property type="taxonomic scope" value="Bacteria"/>
</dbReference>
<accession>F5XDN8</accession>
<evidence type="ECO:0000313" key="6">
    <source>
        <dbReference type="Proteomes" id="UP000007947"/>
    </source>
</evidence>
<dbReference type="Gene3D" id="3.90.1510.10">
    <property type="entry name" value="Glycerate kinase, domain 2"/>
    <property type="match status" value="1"/>
</dbReference>
<dbReference type="KEGG" id="mph:MLP_20470"/>
<organism evidence="5 6">
    <name type="scientific">Microlunatus phosphovorus (strain ATCC 700054 / DSM 10555 / JCM 9379 / NBRC 101784 / NCIMB 13414 / VKM Ac-1990 / NM-1)</name>
    <dbReference type="NCBI Taxonomy" id="1032480"/>
    <lineage>
        <taxon>Bacteria</taxon>
        <taxon>Bacillati</taxon>
        <taxon>Actinomycetota</taxon>
        <taxon>Actinomycetes</taxon>
        <taxon>Propionibacteriales</taxon>
        <taxon>Propionibacteriaceae</taxon>
        <taxon>Microlunatus</taxon>
    </lineage>
</organism>
<dbReference type="InterPro" id="IPR036129">
    <property type="entry name" value="Glycerate_kinase_sf"/>
</dbReference>
<dbReference type="EC" id="2.7.1.31" evidence="5"/>
<keyword evidence="3 4" id="KW-0418">Kinase</keyword>
<dbReference type="PANTHER" id="PTHR21599">
    <property type="entry name" value="GLYCERATE KINASE"/>
    <property type="match status" value="1"/>
</dbReference>
<evidence type="ECO:0000256" key="3">
    <source>
        <dbReference type="ARBA" id="ARBA00022777"/>
    </source>
</evidence>
<dbReference type="InterPro" id="IPR018193">
    <property type="entry name" value="Glyc_kinase_flavodox-like_fold"/>
</dbReference>
<dbReference type="NCBIfam" id="TIGR00045">
    <property type="entry name" value="glycerate kinase"/>
    <property type="match status" value="1"/>
</dbReference>
<dbReference type="InterPro" id="IPR018197">
    <property type="entry name" value="Glycerate_kinase_RE-like"/>
</dbReference>
<dbReference type="STRING" id="1032480.MLP_20470"/>
<dbReference type="EMBL" id="AP012204">
    <property type="protein sequence ID" value="BAK35061.1"/>
    <property type="molecule type" value="Genomic_DNA"/>
</dbReference>
<gene>
    <name evidence="5" type="ordered locus">MLP_20470</name>
</gene>
<dbReference type="GO" id="GO:0031388">
    <property type="term" value="P:organic acid phosphorylation"/>
    <property type="evidence" value="ECO:0007669"/>
    <property type="project" value="UniProtKB-UniRule"/>
</dbReference>
<name>F5XDN8_MICPN</name>
<dbReference type="SUPFAM" id="SSF110738">
    <property type="entry name" value="Glycerate kinase I"/>
    <property type="match status" value="1"/>
</dbReference>
<dbReference type="AlphaFoldDB" id="F5XDN8"/>
<dbReference type="HOGENOM" id="CLU_028255_0_0_11"/>
<dbReference type="GO" id="GO:0008887">
    <property type="term" value="F:glycerate kinase activity"/>
    <property type="evidence" value="ECO:0007669"/>
    <property type="project" value="UniProtKB-UniRule"/>
</dbReference>
<proteinExistence type="inferred from homology"/>
<comment type="similarity">
    <text evidence="1 4">Belongs to the glycerate kinase type-1 family.</text>
</comment>
<keyword evidence="2 4" id="KW-0808">Transferase</keyword>
<evidence type="ECO:0000256" key="2">
    <source>
        <dbReference type="ARBA" id="ARBA00022679"/>
    </source>
</evidence>
<evidence type="ECO:0000313" key="5">
    <source>
        <dbReference type="EMBL" id="BAK35061.1"/>
    </source>
</evidence>
<reference evidence="5 6" key="1">
    <citation type="submission" date="2011-05" db="EMBL/GenBank/DDBJ databases">
        <title>Whole genome sequence of Microlunatus phosphovorus NM-1.</title>
        <authorList>
            <person name="Hosoyama A."/>
            <person name="Sasaki K."/>
            <person name="Harada T."/>
            <person name="Igarashi R."/>
            <person name="Kawakoshi A."/>
            <person name="Sasagawa M."/>
            <person name="Fukada J."/>
            <person name="Nakamura S."/>
            <person name="Katano Y."/>
            <person name="Hanada S."/>
            <person name="Kamagata Y."/>
            <person name="Nakamura N."/>
            <person name="Yamazaki S."/>
            <person name="Fujita N."/>
        </authorList>
    </citation>
    <scope>NUCLEOTIDE SEQUENCE [LARGE SCALE GENOMIC DNA]</scope>
    <source>
        <strain evidence="6">ATCC 700054 / DSM 10555 / JCM 9379 / NBRC 101784 / NCIMB 13414 / VKM Ac-1990 / NM-1</strain>
    </source>
</reference>
<protein>
    <submittedName>
        <fullName evidence="5">Glycerate kinase</fullName>
        <ecNumber evidence="5">2.7.1.31</ecNumber>
    </submittedName>
</protein>
<dbReference type="Pfam" id="PF02595">
    <property type="entry name" value="Gly_kinase"/>
    <property type="match status" value="1"/>
</dbReference>
<sequence>MVFAPDSFKGSIPADEVARVLAAGWGSVRAGDGLILKPMADGGEGTLNAFEAAVPGACWMPVTVPGPAGVDIESSWLLLPPTEDAPDGTGVVELASTSGIELLGSDRRPWTAHTRGFGRAIVAALDHGVSRLVLGIGSSASTDGGIGMLTELGARFTGAGGAPVPDGAEGMSGVLAADLSGLRSLPEAGVVVLCDVTNPLTGPVGAAPVFGPQKGLTADDIVEVDAALVRLARLLPANPSDTGAGAAGGAGFALLAWGAPLVPGAVAVGDLIGLPAAIRDADLVITGEGSFDGQSAAGKAPDLVTRIAAAANVRVGLVAGRIDRTAELGRFAATMSLTELAGSATAAMSSPQTWLHEAGRALASTLGRQA</sequence>
<dbReference type="Proteomes" id="UP000007947">
    <property type="component" value="Chromosome"/>
</dbReference>
<evidence type="ECO:0000256" key="1">
    <source>
        <dbReference type="ARBA" id="ARBA00006284"/>
    </source>
</evidence>